<dbReference type="GO" id="GO:0046872">
    <property type="term" value="F:metal ion binding"/>
    <property type="evidence" value="ECO:0007669"/>
    <property type="project" value="InterPro"/>
</dbReference>
<evidence type="ECO:0000256" key="1">
    <source>
        <dbReference type="ARBA" id="ARBA00023211"/>
    </source>
</evidence>
<dbReference type="GO" id="GO:0005737">
    <property type="term" value="C:cytoplasm"/>
    <property type="evidence" value="ECO:0007669"/>
    <property type="project" value="TreeGrafter"/>
</dbReference>
<dbReference type="PANTHER" id="PTHR21621:SF0">
    <property type="entry name" value="BETA-CITRYLGLUTAMATE SYNTHASE B-RELATED"/>
    <property type="match status" value="1"/>
</dbReference>
<proteinExistence type="predicted"/>
<sequence length="328" mass="36070">MIRLLHGLRRSGVLGMNERNAEYIMGHNDRRNYPLVDDKLITKRRAEEAGIQVPKLYATVEIERQIRRLPAMLGDYQDFVVKPAHGSGGNGIMVVMGTQHGNYRLSSGRLVSVDHVGHHISNILSGMHSLGGQPDQAVIEQRVIFDPLFERISYGGVPDIRTIVFKGVPVMAMVRLPTRISDGKANLHQGAVGAGLDMNSGRTTTAVWLDRFTDLHPDTGDPIAGVEIPGWDYLLELAARCYSLADLGYLGVDVVLDRDHGPMVLELNARPGLSIQLANRASLSPRLQAVDALDEIPQSPVDRARLAQRLFGEAHPPEKIDPRKPANT</sequence>
<dbReference type="GO" id="GO:0009432">
    <property type="term" value="P:SOS response"/>
    <property type="evidence" value="ECO:0007669"/>
    <property type="project" value="TreeGrafter"/>
</dbReference>
<dbReference type="PROSITE" id="PS50975">
    <property type="entry name" value="ATP_GRASP"/>
    <property type="match status" value="1"/>
</dbReference>
<comment type="caution">
    <text evidence="4">The sequence shown here is derived from an EMBL/GenBank/DDBJ whole genome shotgun (WGS) entry which is preliminary data.</text>
</comment>
<dbReference type="RefSeq" id="WP_253484883.1">
    <property type="nucleotide sequence ID" value="NZ_JALJXV010000013.1"/>
</dbReference>
<reference evidence="4" key="1">
    <citation type="submission" date="2022-03" db="EMBL/GenBank/DDBJ databases">
        <title>Genomic Encyclopedia of Type Strains, Phase III (KMG-III): the genomes of soil and plant-associated and newly described type strains.</title>
        <authorList>
            <person name="Whitman W."/>
        </authorList>
    </citation>
    <scope>NUCLEOTIDE SEQUENCE</scope>
    <source>
        <strain evidence="4">ANL 6-2</strain>
    </source>
</reference>
<dbReference type="InterPro" id="IPR011758">
    <property type="entry name" value="RimK-rel_E_lig"/>
</dbReference>
<dbReference type="NCBIfam" id="TIGR02291">
    <property type="entry name" value="rimK_rel_E_lig"/>
    <property type="match status" value="1"/>
</dbReference>
<keyword evidence="5" id="KW-1185">Reference proteome</keyword>
<dbReference type="InterPro" id="IPR039523">
    <property type="entry name" value="RimK-rel_E_lig_ATP-grasp"/>
</dbReference>
<keyword evidence="2" id="KW-0067">ATP-binding</keyword>
<organism evidence="4 5">
    <name type="scientific">Natronocella acetinitrilica</name>
    <dbReference type="NCBI Taxonomy" id="414046"/>
    <lineage>
        <taxon>Bacteria</taxon>
        <taxon>Pseudomonadati</taxon>
        <taxon>Pseudomonadota</taxon>
        <taxon>Gammaproteobacteria</taxon>
        <taxon>Chromatiales</taxon>
        <taxon>Ectothiorhodospiraceae</taxon>
        <taxon>Natronocella</taxon>
    </lineage>
</organism>
<gene>
    <name evidence="4" type="ORF">J2T57_004199</name>
</gene>
<dbReference type="PANTHER" id="PTHR21621">
    <property type="entry name" value="RIBOSOMAL PROTEIN S6 MODIFICATION PROTEIN"/>
    <property type="match status" value="1"/>
</dbReference>
<evidence type="ECO:0000313" key="5">
    <source>
        <dbReference type="Proteomes" id="UP001205843"/>
    </source>
</evidence>
<accession>A0AAE3G741</accession>
<dbReference type="GO" id="GO:0018169">
    <property type="term" value="F:ribosomal S6-glutamic acid ligase activity"/>
    <property type="evidence" value="ECO:0007669"/>
    <property type="project" value="TreeGrafter"/>
</dbReference>
<dbReference type="GO" id="GO:0005524">
    <property type="term" value="F:ATP binding"/>
    <property type="evidence" value="ECO:0007669"/>
    <property type="project" value="UniProtKB-UniRule"/>
</dbReference>
<keyword evidence="2" id="KW-0547">Nucleotide-binding</keyword>
<dbReference type="EMBL" id="JALJXV010000013">
    <property type="protein sequence ID" value="MCP1677025.1"/>
    <property type="molecule type" value="Genomic_DNA"/>
</dbReference>
<name>A0AAE3G741_9GAMM</name>
<feature type="domain" description="ATP-grasp" evidence="3">
    <location>
        <begin position="43"/>
        <end position="294"/>
    </location>
</feature>
<dbReference type="InterPro" id="IPR011761">
    <property type="entry name" value="ATP-grasp"/>
</dbReference>
<evidence type="ECO:0000256" key="2">
    <source>
        <dbReference type="PROSITE-ProRule" id="PRU00409"/>
    </source>
</evidence>
<evidence type="ECO:0000313" key="4">
    <source>
        <dbReference type="EMBL" id="MCP1677025.1"/>
    </source>
</evidence>
<evidence type="ECO:0000259" key="3">
    <source>
        <dbReference type="PROSITE" id="PS50975"/>
    </source>
</evidence>
<dbReference type="Gene3D" id="3.30.470.20">
    <property type="entry name" value="ATP-grasp fold, B domain"/>
    <property type="match status" value="1"/>
</dbReference>
<dbReference type="AlphaFoldDB" id="A0AAE3G741"/>
<protein>
    <submittedName>
        <fullName evidence="4">Alpha-L-glutamate ligase-like protein</fullName>
    </submittedName>
</protein>
<keyword evidence="4" id="KW-0436">Ligase</keyword>
<dbReference type="SUPFAM" id="SSF56059">
    <property type="entry name" value="Glutathione synthetase ATP-binding domain-like"/>
    <property type="match status" value="1"/>
</dbReference>
<dbReference type="Proteomes" id="UP001205843">
    <property type="component" value="Unassembled WGS sequence"/>
</dbReference>
<dbReference type="Pfam" id="PF14397">
    <property type="entry name" value="ATPgrasp_ST"/>
    <property type="match status" value="1"/>
</dbReference>
<keyword evidence="1" id="KW-0464">Manganese</keyword>